<organism evidence="5 6">
    <name type="scientific">Thlaspi arvense</name>
    <name type="common">Field penny-cress</name>
    <dbReference type="NCBI Taxonomy" id="13288"/>
    <lineage>
        <taxon>Eukaryota</taxon>
        <taxon>Viridiplantae</taxon>
        <taxon>Streptophyta</taxon>
        <taxon>Embryophyta</taxon>
        <taxon>Tracheophyta</taxon>
        <taxon>Spermatophyta</taxon>
        <taxon>Magnoliopsida</taxon>
        <taxon>eudicotyledons</taxon>
        <taxon>Gunneridae</taxon>
        <taxon>Pentapetalae</taxon>
        <taxon>rosids</taxon>
        <taxon>malvids</taxon>
        <taxon>Brassicales</taxon>
        <taxon>Brassicaceae</taxon>
        <taxon>Thlaspideae</taxon>
        <taxon>Thlaspi</taxon>
    </lineage>
</organism>
<proteinExistence type="predicted"/>
<dbReference type="InterPro" id="IPR044661">
    <property type="entry name" value="MED15a/b/c-like"/>
</dbReference>
<dbReference type="AlphaFoldDB" id="A0AAU9TAT6"/>
<sequence>MDNNNWRPAQGGGEPTMDTGDWRTQLQPESRQRIVNKIMETLKRHLPFSGPEGLQELKKIAVRFEEKIFTAATSQSDYLRKISLKMLTMETKSQNTMSNSLPPNSANNGRNPLILATVSAGGTYVMMDPGQDLYVSRGL</sequence>
<comment type="subcellular location">
    <subcellularLocation>
        <location evidence="1">Nucleus</location>
    </subcellularLocation>
</comment>
<reference evidence="5 6" key="1">
    <citation type="submission" date="2022-03" db="EMBL/GenBank/DDBJ databases">
        <authorList>
            <person name="Nunn A."/>
            <person name="Chopra R."/>
            <person name="Nunn A."/>
            <person name="Contreras Garrido A."/>
        </authorList>
    </citation>
    <scope>NUCLEOTIDE SEQUENCE [LARGE SCALE GENOMIC DNA]</scope>
</reference>
<dbReference type="Gene3D" id="1.10.246.20">
    <property type="entry name" value="Coactivator CBP, KIX domain"/>
    <property type="match status" value="1"/>
</dbReference>
<dbReference type="PANTHER" id="PTHR33137:SF4">
    <property type="entry name" value="MEDIATOR OF RNA POLYMERASE II TRANSCRIPTION SUBUNIT 15A-RELATED"/>
    <property type="match status" value="1"/>
</dbReference>
<dbReference type="GO" id="GO:0005634">
    <property type="term" value="C:nucleus"/>
    <property type="evidence" value="ECO:0007669"/>
    <property type="project" value="UniProtKB-SubCell"/>
</dbReference>
<gene>
    <name evidence="5" type="ORF">TAV2_LOCUS26268</name>
</gene>
<accession>A0AAU9TAT6</accession>
<dbReference type="EMBL" id="CAJVSB020000920">
    <property type="protein sequence ID" value="CAH2080567.1"/>
    <property type="molecule type" value="Genomic_DNA"/>
</dbReference>
<dbReference type="GO" id="GO:0003713">
    <property type="term" value="F:transcription coactivator activity"/>
    <property type="evidence" value="ECO:0007669"/>
    <property type="project" value="InterPro"/>
</dbReference>
<evidence type="ECO:0000256" key="3">
    <source>
        <dbReference type="SAM" id="MobiDB-lite"/>
    </source>
</evidence>
<dbReference type="InterPro" id="IPR036546">
    <property type="entry name" value="MED15_KIX"/>
</dbReference>
<keyword evidence="6" id="KW-1185">Reference proteome</keyword>
<comment type="caution">
    <text evidence="5">The sequence shown here is derived from an EMBL/GenBank/DDBJ whole genome shotgun (WGS) entry which is preliminary data.</text>
</comment>
<evidence type="ECO:0000256" key="2">
    <source>
        <dbReference type="ARBA" id="ARBA00023242"/>
    </source>
</evidence>
<dbReference type="FunFam" id="1.10.246.20:FF:000003">
    <property type="entry name" value="Mediator of RNA polymerase II transcription subunit 15a"/>
    <property type="match status" value="1"/>
</dbReference>
<dbReference type="PANTHER" id="PTHR33137">
    <property type="entry name" value="MEDIATOR OF RNA POLYMERASE II TRANSCRIPTION SUBUNIT 15A-RELATED"/>
    <property type="match status" value="1"/>
</dbReference>
<dbReference type="SUPFAM" id="SSF47040">
    <property type="entry name" value="Kix domain of CBP (creb binding protein)"/>
    <property type="match status" value="1"/>
</dbReference>
<evidence type="ECO:0000313" key="6">
    <source>
        <dbReference type="Proteomes" id="UP000836841"/>
    </source>
</evidence>
<evidence type="ECO:0000256" key="1">
    <source>
        <dbReference type="ARBA" id="ARBA00004123"/>
    </source>
</evidence>
<protein>
    <recommendedName>
        <fullName evidence="4">Mediator complex subunit 15 KIX domain-containing protein</fullName>
    </recommendedName>
</protein>
<dbReference type="InterPro" id="IPR036529">
    <property type="entry name" value="KIX_dom_sf"/>
</dbReference>
<name>A0AAU9TAT6_THLAR</name>
<dbReference type="Pfam" id="PF16987">
    <property type="entry name" value="KIX_2"/>
    <property type="match status" value="1"/>
</dbReference>
<evidence type="ECO:0000313" key="5">
    <source>
        <dbReference type="EMBL" id="CAH2080567.1"/>
    </source>
</evidence>
<feature type="region of interest" description="Disordered" evidence="3">
    <location>
        <begin position="1"/>
        <end position="24"/>
    </location>
</feature>
<evidence type="ECO:0000259" key="4">
    <source>
        <dbReference type="Pfam" id="PF16987"/>
    </source>
</evidence>
<dbReference type="GO" id="GO:0031490">
    <property type="term" value="F:chromatin DNA binding"/>
    <property type="evidence" value="ECO:0007669"/>
    <property type="project" value="InterPro"/>
</dbReference>
<feature type="domain" description="Mediator complex subunit 15 KIX" evidence="4">
    <location>
        <begin position="19"/>
        <end position="100"/>
    </location>
</feature>
<keyword evidence="2" id="KW-0539">Nucleus</keyword>
<dbReference type="Proteomes" id="UP000836841">
    <property type="component" value="Unassembled WGS sequence"/>
</dbReference>